<dbReference type="EMBL" id="MU795121">
    <property type="protein sequence ID" value="KAJ3810067.1"/>
    <property type="molecule type" value="Genomic_DNA"/>
</dbReference>
<organism evidence="1 2">
    <name type="scientific">Lentinula aff. lateritia</name>
    <dbReference type="NCBI Taxonomy" id="2804960"/>
    <lineage>
        <taxon>Eukaryota</taxon>
        <taxon>Fungi</taxon>
        <taxon>Dikarya</taxon>
        <taxon>Basidiomycota</taxon>
        <taxon>Agaricomycotina</taxon>
        <taxon>Agaricomycetes</taxon>
        <taxon>Agaricomycetidae</taxon>
        <taxon>Agaricales</taxon>
        <taxon>Marasmiineae</taxon>
        <taxon>Omphalotaceae</taxon>
        <taxon>Lentinula</taxon>
    </lineage>
</organism>
<dbReference type="Proteomes" id="UP001163835">
    <property type="component" value="Unassembled WGS sequence"/>
</dbReference>
<comment type="caution">
    <text evidence="1">The sequence shown here is derived from an EMBL/GenBank/DDBJ whole genome shotgun (WGS) entry which is preliminary data.</text>
</comment>
<accession>A0ACC1TZP1</accession>
<name>A0ACC1TZP1_9AGAR</name>
<evidence type="ECO:0000313" key="1">
    <source>
        <dbReference type="EMBL" id="KAJ3810067.1"/>
    </source>
</evidence>
<reference evidence="1" key="1">
    <citation type="submission" date="2022-09" db="EMBL/GenBank/DDBJ databases">
        <title>A Global Phylogenomic Analysis of the Shiitake Genus Lentinula.</title>
        <authorList>
            <consortium name="DOE Joint Genome Institute"/>
            <person name="Sierra-Patev S."/>
            <person name="Min B."/>
            <person name="Naranjo-Ortiz M."/>
            <person name="Looney B."/>
            <person name="Konkel Z."/>
            <person name="Slot J.C."/>
            <person name="Sakamoto Y."/>
            <person name="Steenwyk J.L."/>
            <person name="Rokas A."/>
            <person name="Carro J."/>
            <person name="Camarero S."/>
            <person name="Ferreira P."/>
            <person name="Molpeceres G."/>
            <person name="Ruiz-Duenas F.J."/>
            <person name="Serrano A."/>
            <person name="Henrissat B."/>
            <person name="Drula E."/>
            <person name="Hughes K.W."/>
            <person name="Mata J.L."/>
            <person name="Ishikawa N.K."/>
            <person name="Vargas-Isla R."/>
            <person name="Ushijima S."/>
            <person name="Smith C.A."/>
            <person name="Ahrendt S."/>
            <person name="Andreopoulos W."/>
            <person name="He G."/>
            <person name="Labutti K."/>
            <person name="Lipzen A."/>
            <person name="Ng V."/>
            <person name="Riley R."/>
            <person name="Sandor L."/>
            <person name="Barry K."/>
            <person name="Martinez A.T."/>
            <person name="Xiao Y."/>
            <person name="Gibbons J.G."/>
            <person name="Terashima K."/>
            <person name="Grigoriev I.V."/>
            <person name="Hibbett D.S."/>
        </authorList>
    </citation>
    <scope>NUCLEOTIDE SEQUENCE</scope>
    <source>
        <strain evidence="1">TMI1499</strain>
    </source>
</reference>
<gene>
    <name evidence="1" type="ORF">F5876DRAFT_65956</name>
</gene>
<proteinExistence type="predicted"/>
<protein>
    <submittedName>
        <fullName evidence="1">Uncharacterized protein</fullName>
    </submittedName>
</protein>
<keyword evidence="2" id="KW-1185">Reference proteome</keyword>
<evidence type="ECO:0000313" key="2">
    <source>
        <dbReference type="Proteomes" id="UP001163835"/>
    </source>
</evidence>
<sequence>MSPTPARPLSRTPSPLLPTLTALGEVPFPAPESDGEVEMDQLAFTIESPSRPQLQLFETVFNTGKPLSGYCQDDPLWPLLAEVASPCSNCVKSPGKCKVLPNSPRCTNCSAKKTCSLGKVLRYRYFARRCSQDIAYSHRFLELHGTPTHQSTWGIPLSTWRQYDAALQARTSSTSTLLELNMLDEQDTAETDQQELWKFLALQQGEAVVAAKRKRDRSPLPVAGPSSKKVRSDGSKKRSRRRTPVEGAAQEFPRRIRLVVPPGRSMAASTSTPALPRAFPSSMEVSVRGEPVQGPSGLVQLAAAAEVQSGYWVRPLPSNMPPTSRSLLVPRTLIAHPYRAENQHLLARVRSLESQLADSQRENSSLTTALRDTSHALDARQREVEQLRSSSHEVLQHEVEYCSVLDQFNALDRALLVFPGQTVVQRFQALEEELRVVKSDRNVAVGELSTASRKGSELKTALLQQQGLVDETNALATHQRRRLEEFREEIHRTRDRAAFVEQMIKEYPDEGFYEVVLPPLSQLEEDLKRANEDLRHVATFAHRLYRSDPATVLHHYSRYIGAIIEAVVAFLRRGLDSDDPDVVAHNFRLALDYMQTARGIHGDLYMRSISSIQWFFNNAVDEDEGLHRLVLEHSRFDNDGPFLTAAQHAGFAAPPEGSMEPPLHRRMLALSTAFPHCDGAGRWDNVVPAIPSLDQLTVIWEQLILEYLHHVIDTPMSIPVPSDEPTSVVGEGVPSPPAPSRVPLFLPEQDSPTSTSPPPPSPCLPPLFGSVANLAIDLTGGDDELYKLEESRRARVSEADGMDAVPKEEPL</sequence>